<keyword evidence="3" id="KW-1185">Reference proteome</keyword>
<organism evidence="2">
    <name type="scientific">Sulfolobales Beppu rod-shaped virus 1</name>
    <dbReference type="NCBI Taxonomy" id="2493121"/>
    <lineage>
        <taxon>Viruses</taxon>
        <taxon>Adnaviria</taxon>
        <taxon>Zilligvirae</taxon>
        <taxon>Taleaviricota</taxon>
        <taxon>Tokiviricetes</taxon>
        <taxon>Ligamenvirales</taxon>
        <taxon>Rudiviridae</taxon>
        <taxon>Japarudivirus</taxon>
        <taxon>Japarudivirus beppuense</taxon>
        <taxon>Japarudivirus SBRV1</taxon>
    </lineage>
</organism>
<evidence type="ECO:0000313" key="3">
    <source>
        <dbReference type="Proteomes" id="UP000277970"/>
    </source>
</evidence>
<dbReference type="Proteomes" id="UP000277970">
    <property type="component" value="Segment"/>
</dbReference>
<evidence type="ECO:0000256" key="1">
    <source>
        <dbReference type="SAM" id="MobiDB-lite"/>
    </source>
</evidence>
<reference evidence="2" key="1">
    <citation type="journal article" date="2018" name="Environ. Microbiol.">
        <title>New archaeal viruses discovered by metagenomic analysis of viral communities in enrichment cultures.</title>
        <authorList>
            <person name="Liu Y."/>
            <person name="Brandt D."/>
            <person name="Ishino S."/>
            <person name="Ishino Y."/>
            <person name="Koonin E.V."/>
            <person name="Kalinowski J."/>
            <person name="Krupovic M."/>
            <person name="Prangishvili D."/>
        </authorList>
    </citation>
    <scope>NUCLEOTIDE SEQUENCE [LARGE SCALE GENOMIC DNA]</scope>
</reference>
<sequence>MGQEEKQNLSPTEMGDFLQTPTSKGQNLKPIKLEFEFRRTSMRAVSDTVLISFRTKQPVKAHLHTSKSGRHGTINYFVFPAKYLQYQAERSNLGNVYIYVRVIEVTSEGLVKELQKWKLYDMKSPANEIYNLPENIRQLLISNKEHLPLIEYVEDLLLNRGEE</sequence>
<protein>
    <submittedName>
        <fullName evidence="2">Uncharacterized protein</fullName>
    </submittedName>
</protein>
<dbReference type="EMBL" id="MK064565">
    <property type="protein sequence ID" value="AZI75942.1"/>
    <property type="molecule type" value="Genomic_DNA"/>
</dbReference>
<gene>
    <name evidence="2" type="ORF">SBRV1_gp53</name>
</gene>
<proteinExistence type="predicted"/>
<name>A0A3S8NFE3_9VIRU</name>
<feature type="region of interest" description="Disordered" evidence="1">
    <location>
        <begin position="1"/>
        <end position="25"/>
    </location>
</feature>
<evidence type="ECO:0000313" key="2">
    <source>
        <dbReference type="EMBL" id="AZI75942.1"/>
    </source>
</evidence>
<accession>A0A3S8NFE3</accession>